<evidence type="ECO:0000256" key="1">
    <source>
        <dbReference type="SAM" id="MobiDB-lite"/>
    </source>
</evidence>
<dbReference type="Proteomes" id="UP000593970">
    <property type="component" value="Chromosome"/>
</dbReference>
<accession>A0AA92K465</accession>
<gene>
    <name evidence="2" type="ORF">HF909_10385</name>
</gene>
<protein>
    <submittedName>
        <fullName evidence="2">Uncharacterized protein</fullName>
    </submittedName>
</protein>
<evidence type="ECO:0000313" key="2">
    <source>
        <dbReference type="EMBL" id="QOK98306.1"/>
    </source>
</evidence>
<organism evidence="2 3">
    <name type="scientific">Ralstonia solanacearum</name>
    <name type="common">Pseudomonas solanacearum</name>
    <dbReference type="NCBI Taxonomy" id="305"/>
    <lineage>
        <taxon>Bacteria</taxon>
        <taxon>Pseudomonadati</taxon>
        <taxon>Pseudomonadota</taxon>
        <taxon>Betaproteobacteria</taxon>
        <taxon>Burkholderiales</taxon>
        <taxon>Burkholderiaceae</taxon>
        <taxon>Ralstonia</taxon>
        <taxon>Ralstonia solanacearum species complex</taxon>
    </lineage>
</organism>
<reference evidence="3" key="1">
    <citation type="submission" date="2020-04" db="EMBL/GenBank/DDBJ databases">
        <title>Ralstonia solanacearum UW576, UW763, UW773, and UW774.</title>
        <authorList>
            <person name="Steidl O."/>
            <person name="Truchon A."/>
            <person name="Allen C."/>
        </authorList>
    </citation>
    <scope>NUCLEOTIDE SEQUENCE [LARGE SCALE GENOMIC DNA]</scope>
    <source>
        <strain evidence="3">UW774</strain>
    </source>
</reference>
<name>A0AA92K465_RALSL</name>
<proteinExistence type="predicted"/>
<evidence type="ECO:0000313" key="3">
    <source>
        <dbReference type="Proteomes" id="UP000593970"/>
    </source>
</evidence>
<feature type="region of interest" description="Disordered" evidence="1">
    <location>
        <begin position="1"/>
        <end position="27"/>
    </location>
</feature>
<dbReference type="AlphaFoldDB" id="A0AA92K465"/>
<sequence>MREALTQRAEQDQKSTKELRDALAKTARSRADCRFDADSMRLIQAARNRAAAAAAGGVLGAVPTAPRAGQQ</sequence>
<dbReference type="EMBL" id="CP051169">
    <property type="protein sequence ID" value="QOK98306.1"/>
    <property type="molecule type" value="Genomic_DNA"/>
</dbReference>